<reference evidence="3 4" key="1">
    <citation type="journal article" date="2019" name="Int. J. Syst. Evol. Microbiol.">
        <title>The Global Catalogue of Microorganisms (GCM) 10K type strain sequencing project: providing services to taxonomists for standard genome sequencing and annotation.</title>
        <authorList>
            <consortium name="The Broad Institute Genomics Platform"/>
            <consortium name="The Broad Institute Genome Sequencing Center for Infectious Disease"/>
            <person name="Wu L."/>
            <person name="Ma J."/>
        </authorList>
    </citation>
    <scope>NUCLEOTIDE SEQUENCE [LARGE SCALE GENOMIC DNA]</scope>
    <source>
        <strain evidence="3 4">JCM 15933</strain>
    </source>
</reference>
<gene>
    <name evidence="3" type="ORF">GCM10009827_063150</name>
</gene>
<keyword evidence="4" id="KW-1185">Reference proteome</keyword>
<sequence>MGCDLYQEALSARLDGEAEPVPAAETDAHLRRCRTCRTWQRDALMLTRAVRIQPVGVPARLDIAALLRKVRPDMPRLRNGLRVALGTLGAAQFLLGMAQVARNAAAEHVHAAAAAGATAGHLWHESAAWNVAVGAGFAFAAWSRSRPTGAVPILSAFVALLALLSANDVFAGQVQQIRLASHGFVLAGYLLVLALCHPRLDPGTPPSRGLRPRWRLTEQQPLPEPTATRPPLRLIQGQARISTGAADLDRAA</sequence>
<evidence type="ECO:0000256" key="1">
    <source>
        <dbReference type="SAM" id="MobiDB-lite"/>
    </source>
</evidence>
<protein>
    <submittedName>
        <fullName evidence="3">Zf-HC2 domain-containing protein</fullName>
    </submittedName>
</protein>
<name>A0ABN2BAY0_9ACTN</name>
<dbReference type="EMBL" id="BAAAQD010000013">
    <property type="protein sequence ID" value="GAA1536099.1"/>
    <property type="molecule type" value="Genomic_DNA"/>
</dbReference>
<dbReference type="Pfam" id="PF13490">
    <property type="entry name" value="zf-HC2"/>
    <property type="match status" value="1"/>
</dbReference>
<evidence type="ECO:0000313" key="4">
    <source>
        <dbReference type="Proteomes" id="UP001501470"/>
    </source>
</evidence>
<dbReference type="InterPro" id="IPR027383">
    <property type="entry name" value="Znf_put"/>
</dbReference>
<accession>A0ABN2BAY0</accession>
<organism evidence="3 4">
    <name type="scientific">Dactylosporangium maewongense</name>
    <dbReference type="NCBI Taxonomy" id="634393"/>
    <lineage>
        <taxon>Bacteria</taxon>
        <taxon>Bacillati</taxon>
        <taxon>Actinomycetota</taxon>
        <taxon>Actinomycetes</taxon>
        <taxon>Micromonosporales</taxon>
        <taxon>Micromonosporaceae</taxon>
        <taxon>Dactylosporangium</taxon>
    </lineage>
</organism>
<dbReference type="Proteomes" id="UP001501470">
    <property type="component" value="Unassembled WGS sequence"/>
</dbReference>
<evidence type="ECO:0000313" key="3">
    <source>
        <dbReference type="EMBL" id="GAA1536099.1"/>
    </source>
</evidence>
<comment type="caution">
    <text evidence="3">The sequence shown here is derived from an EMBL/GenBank/DDBJ whole genome shotgun (WGS) entry which is preliminary data.</text>
</comment>
<feature type="domain" description="Putative zinc-finger" evidence="2">
    <location>
        <begin position="3"/>
        <end position="37"/>
    </location>
</feature>
<feature type="region of interest" description="Disordered" evidence="1">
    <location>
        <begin position="204"/>
        <end position="252"/>
    </location>
</feature>
<dbReference type="RefSeq" id="WP_344505960.1">
    <property type="nucleotide sequence ID" value="NZ_BAAAQD010000013.1"/>
</dbReference>
<proteinExistence type="predicted"/>
<evidence type="ECO:0000259" key="2">
    <source>
        <dbReference type="Pfam" id="PF13490"/>
    </source>
</evidence>